<dbReference type="Gene3D" id="3.90.1580.10">
    <property type="entry name" value="paralog of FGE (formylglycine-generating enzyme)"/>
    <property type="match status" value="1"/>
</dbReference>
<dbReference type="EMBL" id="AONC01000004">
    <property type="protein sequence ID" value="EXJ16771.1"/>
    <property type="molecule type" value="Genomic_DNA"/>
</dbReference>
<dbReference type="GO" id="GO:0120147">
    <property type="term" value="F:formylglycine-generating oxidase activity"/>
    <property type="evidence" value="ECO:0007669"/>
    <property type="project" value="TreeGrafter"/>
</dbReference>
<protein>
    <submittedName>
        <fullName evidence="3">NACHT nucleoside triphosphatase</fullName>
    </submittedName>
</protein>
<sequence length="515" mass="58619">MQRSGVDAERVLPRVFCRLLGLQPKGPPTRLREHLDHWRDDPDALALIHALAGQSARLLVPSDREDRTGAQPAVETVDGLAHGGMIEVAHEALFSAWPELGRWIERRREALLRQPQVERDAERWDAEGRPDGRIYKTDIITETRELLESAEVWQCLAQDARIAHFLARDDADELAALARRAFDERMGDDADVRRLDLLRTLTAEGRRADTVQTLGAQIAAEQSALADWLRTGIETVIERFGDDLGEPWRWRRLRLGDLLAAIGDRREGVGLRDGLPDIVWQPVPEGDFQWQGGETRKTGAYRIARYPVTNAQYQAFTEAEDYGDKEWWQEGYVGPEPARSTWNQPNRPRVNVAWVEALAYCRWLTARFHERGLIDRNEAIRLPTEYEWEKAARGTDGRAFPWGEDYRGGDANIDETYDQTGLLFLRETTAVGLYPRNVSPYDLIDCSGNVWEWCLNTYDDPENIATEGEAMRALRGGSWDYDQAGARAAARYRLVILFRSSSVGFRLLCSVPIDH</sequence>
<organism evidence="3 4">
    <name type="scientific">Imhoffiella purpurea</name>
    <dbReference type="NCBI Taxonomy" id="1249627"/>
    <lineage>
        <taxon>Bacteria</taxon>
        <taxon>Pseudomonadati</taxon>
        <taxon>Pseudomonadota</taxon>
        <taxon>Gammaproteobacteria</taxon>
        <taxon>Chromatiales</taxon>
        <taxon>Chromatiaceae</taxon>
        <taxon>Imhoffiella</taxon>
    </lineage>
</organism>
<dbReference type="InterPro" id="IPR005532">
    <property type="entry name" value="SUMF_dom"/>
</dbReference>
<dbReference type="Proteomes" id="UP000019460">
    <property type="component" value="Unassembled WGS sequence"/>
</dbReference>
<keyword evidence="4" id="KW-1185">Reference proteome</keyword>
<dbReference type="InterPro" id="IPR042095">
    <property type="entry name" value="SUMF_sf"/>
</dbReference>
<reference evidence="3 4" key="1">
    <citation type="submission" date="2012-11" db="EMBL/GenBank/DDBJ databases">
        <title>Genome assembly of Thiorhodococcus sp. AK35.</title>
        <authorList>
            <person name="Nupur N."/>
            <person name="Khatri I."/>
            <person name="Subramanian S."/>
            <person name="Pinnaka A."/>
        </authorList>
    </citation>
    <scope>NUCLEOTIDE SEQUENCE [LARGE SCALE GENOMIC DNA]</scope>
    <source>
        <strain evidence="3 4">AK35</strain>
    </source>
</reference>
<accession>W9VIC1</accession>
<dbReference type="Pfam" id="PF03781">
    <property type="entry name" value="FGE-sulfatase"/>
    <property type="match status" value="1"/>
</dbReference>
<dbReference type="InterPro" id="IPR016187">
    <property type="entry name" value="CTDL_fold"/>
</dbReference>
<feature type="domain" description="Novel STAND NTPase 1" evidence="2">
    <location>
        <begin position="8"/>
        <end position="131"/>
    </location>
</feature>
<feature type="domain" description="Sulfatase-modifying factor enzyme-like" evidence="1">
    <location>
        <begin position="299"/>
        <end position="507"/>
    </location>
</feature>
<dbReference type="SUPFAM" id="SSF56436">
    <property type="entry name" value="C-type lectin-like"/>
    <property type="match status" value="1"/>
</dbReference>
<dbReference type="InterPro" id="IPR051043">
    <property type="entry name" value="Sulfatase_Mod_Factor_Kinase"/>
</dbReference>
<dbReference type="InterPro" id="IPR049052">
    <property type="entry name" value="nSTAND1"/>
</dbReference>
<dbReference type="OrthoDB" id="9782895at2"/>
<evidence type="ECO:0000313" key="3">
    <source>
        <dbReference type="EMBL" id="EXJ16771.1"/>
    </source>
</evidence>
<evidence type="ECO:0000313" key="4">
    <source>
        <dbReference type="Proteomes" id="UP000019460"/>
    </source>
</evidence>
<dbReference type="Pfam" id="PF20703">
    <property type="entry name" value="nSTAND1"/>
    <property type="match status" value="1"/>
</dbReference>
<dbReference type="PANTHER" id="PTHR23150">
    <property type="entry name" value="SULFATASE MODIFYING FACTOR 1, 2"/>
    <property type="match status" value="1"/>
</dbReference>
<dbReference type="PANTHER" id="PTHR23150:SF19">
    <property type="entry name" value="FORMYLGLYCINE-GENERATING ENZYME"/>
    <property type="match status" value="1"/>
</dbReference>
<dbReference type="STRING" id="1249627.D779_2382"/>
<comment type="caution">
    <text evidence="3">The sequence shown here is derived from an EMBL/GenBank/DDBJ whole genome shotgun (WGS) entry which is preliminary data.</text>
</comment>
<evidence type="ECO:0000259" key="2">
    <source>
        <dbReference type="Pfam" id="PF20703"/>
    </source>
</evidence>
<dbReference type="AlphaFoldDB" id="W9VIC1"/>
<dbReference type="eggNOG" id="COG1262">
    <property type="taxonomic scope" value="Bacteria"/>
</dbReference>
<evidence type="ECO:0000259" key="1">
    <source>
        <dbReference type="Pfam" id="PF03781"/>
    </source>
</evidence>
<name>W9VIC1_9GAMM</name>
<proteinExistence type="predicted"/>
<gene>
    <name evidence="3" type="ORF">D779_2382</name>
</gene>